<protein>
    <submittedName>
        <fullName evidence="2">IP21465p</fullName>
    </submittedName>
</protein>
<evidence type="ECO:0000313" key="2">
    <source>
        <dbReference type="EMBL" id="ACD99545.1"/>
    </source>
</evidence>
<dbReference type="OrthoDB" id="7870863at2759"/>
<sequence>AMGPRLYPAAILILHCLLLLFLQVDSRGNQNHTQMERQRHLRAHNLHRPPYDGYDWHKHFNRDAEPKATVAKEKEEKTFKHRSGHLKKMKQTARDISNWSRARSAYQKETAELEEWGRKKNITDNELKLFFDGEISTKDKYRLFGDIQTVVQILKEVIKKGAVTEKEKAMITPELKPLILRFGRMFEREFAKNTNALEALQILVHEVQKSNSRNMRHKSAKRSH</sequence>
<evidence type="ECO:0000256" key="1">
    <source>
        <dbReference type="SAM" id="SignalP"/>
    </source>
</evidence>
<feature type="signal peptide" evidence="1">
    <location>
        <begin position="1"/>
        <end position="26"/>
    </location>
</feature>
<proteinExistence type="evidence at transcript level"/>
<feature type="non-terminal residue" evidence="2">
    <location>
        <position position="1"/>
    </location>
</feature>
<keyword evidence="1" id="KW-0732">Signal</keyword>
<dbReference type="Bgee" id="FBgn0054051">
    <property type="expression patterns" value="Expressed in muscle cell in male reproductive gland and 33 other cell types or tissues"/>
</dbReference>
<dbReference type="ExpressionAtlas" id="B3DNJ3">
    <property type="expression patterns" value="baseline and differential"/>
</dbReference>
<reference evidence="2" key="1">
    <citation type="submission" date="2008-06" db="EMBL/GenBank/DDBJ databases">
        <authorList>
            <person name="Carlson J."/>
            <person name="Booth B."/>
            <person name="Frise E."/>
            <person name="Park S."/>
            <person name="Wan K."/>
            <person name="Yu C."/>
            <person name="Celniker S."/>
        </authorList>
    </citation>
    <scope>NUCLEOTIDE SEQUENCE</scope>
</reference>
<dbReference type="EMBL" id="BT032981">
    <property type="protein sequence ID" value="ACD99545.1"/>
    <property type="molecule type" value="mRNA"/>
</dbReference>
<organism evidence="2">
    <name type="scientific">Drosophila melanogaster</name>
    <name type="common">Fruit fly</name>
    <dbReference type="NCBI Taxonomy" id="7227"/>
    <lineage>
        <taxon>Eukaryota</taxon>
        <taxon>Metazoa</taxon>
        <taxon>Ecdysozoa</taxon>
        <taxon>Arthropoda</taxon>
        <taxon>Hexapoda</taxon>
        <taxon>Insecta</taxon>
        <taxon>Pterygota</taxon>
        <taxon>Neoptera</taxon>
        <taxon>Endopterygota</taxon>
        <taxon>Diptera</taxon>
        <taxon>Brachycera</taxon>
        <taxon>Muscomorpha</taxon>
        <taxon>Ephydroidea</taxon>
        <taxon>Drosophilidae</taxon>
        <taxon>Drosophila</taxon>
        <taxon>Sophophora</taxon>
    </lineage>
</organism>
<name>B3DNJ3_DROME</name>
<dbReference type="AlphaFoldDB" id="B3DNJ3"/>
<gene>
    <name evidence="2" type="primary">CG34051-RA</name>
</gene>
<dbReference type="VEuPathDB" id="VectorBase:FBgn0054051"/>
<feature type="chain" id="PRO_5002787340" evidence="1">
    <location>
        <begin position="27"/>
        <end position="224"/>
    </location>
</feature>
<accession>B3DNJ3</accession>